<protein>
    <recommendedName>
        <fullName evidence="1">VWFA domain-containing protein</fullName>
    </recommendedName>
</protein>
<evidence type="ECO:0000259" key="1">
    <source>
        <dbReference type="Pfam" id="PF13519"/>
    </source>
</evidence>
<accession>A0A382W644</accession>
<dbReference type="EMBL" id="UINC01157332">
    <property type="protein sequence ID" value="SVD54257.1"/>
    <property type="molecule type" value="Genomic_DNA"/>
</dbReference>
<dbReference type="InterPro" id="IPR002035">
    <property type="entry name" value="VWF_A"/>
</dbReference>
<proteinExistence type="predicted"/>
<dbReference type="Pfam" id="PF13519">
    <property type="entry name" value="VWA_2"/>
    <property type="match status" value="1"/>
</dbReference>
<dbReference type="InterPro" id="IPR036465">
    <property type="entry name" value="vWFA_dom_sf"/>
</dbReference>
<organism evidence="2">
    <name type="scientific">marine metagenome</name>
    <dbReference type="NCBI Taxonomy" id="408172"/>
    <lineage>
        <taxon>unclassified sequences</taxon>
        <taxon>metagenomes</taxon>
        <taxon>ecological metagenomes</taxon>
    </lineage>
</organism>
<dbReference type="AlphaFoldDB" id="A0A382W644"/>
<reference evidence="2" key="1">
    <citation type="submission" date="2018-05" db="EMBL/GenBank/DDBJ databases">
        <authorList>
            <person name="Lanie J.A."/>
            <person name="Ng W.-L."/>
            <person name="Kazmierczak K.M."/>
            <person name="Andrzejewski T.M."/>
            <person name="Davidsen T.M."/>
            <person name="Wayne K.J."/>
            <person name="Tettelin H."/>
            <person name="Glass J.I."/>
            <person name="Rusch D."/>
            <person name="Podicherti R."/>
            <person name="Tsui H.-C.T."/>
            <person name="Winkler M.E."/>
        </authorList>
    </citation>
    <scope>NUCLEOTIDE SEQUENCE</scope>
</reference>
<dbReference type="SUPFAM" id="SSF53300">
    <property type="entry name" value="vWA-like"/>
    <property type="match status" value="1"/>
</dbReference>
<gene>
    <name evidence="2" type="ORF">METZ01_LOCUS407111</name>
</gene>
<feature type="non-terminal residue" evidence="2">
    <location>
        <position position="103"/>
    </location>
</feature>
<evidence type="ECO:0000313" key="2">
    <source>
        <dbReference type="EMBL" id="SVD54257.1"/>
    </source>
</evidence>
<name>A0A382W644_9ZZZZ</name>
<dbReference type="Gene3D" id="3.40.50.410">
    <property type="entry name" value="von Willebrand factor, type A domain"/>
    <property type="match status" value="1"/>
</dbReference>
<feature type="domain" description="VWFA" evidence="1">
    <location>
        <begin position="51"/>
        <end position="97"/>
    </location>
</feature>
<sequence>MAANLNRFRKIVLFCISSGLVIGSNLGRADDTEIYFNSTSAADTEVIRSNVLFILDTSGSMNDAIPFTGQTRLEALKDAMTSILESTGDVNVGLARYKFEKGG</sequence>